<dbReference type="Proteomes" id="UP000185812">
    <property type="component" value="Unassembled WGS sequence"/>
</dbReference>
<name>A0A1M6PHE8_9BACT</name>
<accession>A0A1M6PHE8</accession>
<evidence type="ECO:0000313" key="2">
    <source>
        <dbReference type="EMBL" id="SHK07378.1"/>
    </source>
</evidence>
<dbReference type="InterPro" id="IPR001602">
    <property type="entry name" value="UPF0047_YjbQ-like"/>
</dbReference>
<reference evidence="3" key="1">
    <citation type="submission" date="2016-11" db="EMBL/GenBank/DDBJ databases">
        <authorList>
            <person name="Varghese N."/>
            <person name="Submissions S."/>
        </authorList>
    </citation>
    <scope>NUCLEOTIDE SEQUENCE [LARGE SCALE GENOMIC DNA]</scope>
    <source>
        <strain evidence="3">DSM 22212</strain>
    </source>
</reference>
<dbReference type="SUPFAM" id="SSF111038">
    <property type="entry name" value="YjbQ-like"/>
    <property type="match status" value="1"/>
</dbReference>
<evidence type="ECO:0000313" key="3">
    <source>
        <dbReference type="Proteomes" id="UP000185812"/>
    </source>
</evidence>
<proteinExistence type="inferred from homology"/>
<dbReference type="AlphaFoldDB" id="A0A1M6PHE8"/>
<dbReference type="PANTHER" id="PTHR30615">
    <property type="entry name" value="UNCHARACTERIZED PROTEIN YJBQ-RELATED"/>
    <property type="match status" value="1"/>
</dbReference>
<dbReference type="STRING" id="633813.SAMN04488087_0186"/>
<dbReference type="NCBIfam" id="TIGR00149">
    <property type="entry name" value="TIGR00149_YjbQ"/>
    <property type="match status" value="1"/>
</dbReference>
<dbReference type="Pfam" id="PF01894">
    <property type="entry name" value="YjbQ"/>
    <property type="match status" value="1"/>
</dbReference>
<dbReference type="PROSITE" id="PS01314">
    <property type="entry name" value="UPF0047"/>
    <property type="match status" value="1"/>
</dbReference>
<dbReference type="OrthoDB" id="9801725at2"/>
<gene>
    <name evidence="2" type="ORF">SAMN04488087_0186</name>
</gene>
<dbReference type="Gene3D" id="2.60.120.460">
    <property type="entry name" value="YjbQ-like"/>
    <property type="match status" value="1"/>
</dbReference>
<dbReference type="InterPro" id="IPR035917">
    <property type="entry name" value="YjbQ-like_sf"/>
</dbReference>
<comment type="similarity">
    <text evidence="1">Belongs to the UPF0047 family.</text>
</comment>
<dbReference type="PIRSF" id="PIRSF004681">
    <property type="entry name" value="UCP004681"/>
    <property type="match status" value="1"/>
</dbReference>
<dbReference type="RefSeq" id="WP_072714005.1">
    <property type="nucleotide sequence ID" value="NZ_FRAU01000001.1"/>
</dbReference>
<dbReference type="EMBL" id="FRAU01000001">
    <property type="protein sequence ID" value="SHK07378.1"/>
    <property type="molecule type" value="Genomic_DNA"/>
</dbReference>
<evidence type="ECO:0000256" key="1">
    <source>
        <dbReference type="ARBA" id="ARBA00005534"/>
    </source>
</evidence>
<organism evidence="2 3">
    <name type="scientific">Rhodothermus profundi</name>
    <dbReference type="NCBI Taxonomy" id="633813"/>
    <lineage>
        <taxon>Bacteria</taxon>
        <taxon>Pseudomonadati</taxon>
        <taxon>Rhodothermota</taxon>
        <taxon>Rhodothermia</taxon>
        <taxon>Rhodothermales</taxon>
        <taxon>Rhodothermaceae</taxon>
        <taxon>Rhodothermus</taxon>
    </lineage>
</organism>
<protein>
    <submittedName>
        <fullName evidence="2">Secondary thiamine-phosphate synthase enzyme</fullName>
    </submittedName>
</protein>
<dbReference type="PANTHER" id="PTHR30615:SF8">
    <property type="entry name" value="UPF0047 PROTEIN C4A8.02C"/>
    <property type="match status" value="1"/>
</dbReference>
<keyword evidence="3" id="KW-1185">Reference proteome</keyword>
<sequence>MKTYQETLHRSTSGHGDLQDLTPDVAAVVARSGVQRGLVHIHVVGSTAAIGTIEFEPGLQQDLPAVLDRLIPPGRSYLHERTWHDGNAHSHLQATLIGASVTVPVRDGAPVLGTWQQIVLLECDVRARQREIIVTVQGT</sequence>